<dbReference type="InterPro" id="IPR001434">
    <property type="entry name" value="OmcB-like_DUF11"/>
</dbReference>
<evidence type="ECO:0000256" key="4">
    <source>
        <dbReference type="SAM" id="SignalP"/>
    </source>
</evidence>
<dbReference type="RefSeq" id="WP_130331242.1">
    <property type="nucleotide sequence ID" value="NZ_SHLD01000001.1"/>
</dbReference>
<proteinExistence type="predicted"/>
<evidence type="ECO:0000259" key="5">
    <source>
        <dbReference type="Pfam" id="PF01345"/>
    </source>
</evidence>
<evidence type="ECO:0000256" key="1">
    <source>
        <dbReference type="ARBA" id="ARBA00004613"/>
    </source>
</evidence>
<dbReference type="Proteomes" id="UP000294114">
    <property type="component" value="Unassembled WGS sequence"/>
</dbReference>
<dbReference type="OrthoDB" id="3169091at2"/>
<dbReference type="Gene3D" id="2.60.40.10">
    <property type="entry name" value="Immunoglobulins"/>
    <property type="match status" value="2"/>
</dbReference>
<name>A0A4Q8B600_9ACTN</name>
<dbReference type="SUPFAM" id="SSF117074">
    <property type="entry name" value="Hypothetical protein PA1324"/>
    <property type="match status" value="1"/>
</dbReference>
<organism evidence="7 8">
    <name type="scientific">Micromonospora kangleipakensis</name>
    <dbReference type="NCBI Taxonomy" id="1077942"/>
    <lineage>
        <taxon>Bacteria</taxon>
        <taxon>Bacillati</taxon>
        <taxon>Actinomycetota</taxon>
        <taxon>Actinomycetes</taxon>
        <taxon>Micromonosporales</taxon>
        <taxon>Micromonosporaceae</taxon>
        <taxon>Micromonospora</taxon>
    </lineage>
</organism>
<dbReference type="PROSITE" id="PS51318">
    <property type="entry name" value="TAT"/>
    <property type="match status" value="1"/>
</dbReference>
<dbReference type="Pfam" id="PF01345">
    <property type="entry name" value="DUF11"/>
    <property type="match status" value="1"/>
</dbReference>
<dbReference type="InterPro" id="IPR006311">
    <property type="entry name" value="TAT_signal"/>
</dbReference>
<evidence type="ECO:0000256" key="3">
    <source>
        <dbReference type="ARBA" id="ARBA00022729"/>
    </source>
</evidence>
<comment type="caution">
    <text evidence="7">The sequence shown here is derived from an EMBL/GenBank/DDBJ whole genome shotgun (WGS) entry which is preliminary data.</text>
</comment>
<keyword evidence="2" id="KW-0964">Secreted</keyword>
<dbReference type="EMBL" id="SHLD01000001">
    <property type="protein sequence ID" value="RZU73040.1"/>
    <property type="molecule type" value="Genomic_DNA"/>
</dbReference>
<evidence type="ECO:0000313" key="8">
    <source>
        <dbReference type="Proteomes" id="UP000294114"/>
    </source>
</evidence>
<evidence type="ECO:0000313" key="7">
    <source>
        <dbReference type="EMBL" id="RZU73040.1"/>
    </source>
</evidence>
<feature type="domain" description="DUF11" evidence="5">
    <location>
        <begin position="48"/>
        <end position="167"/>
    </location>
</feature>
<comment type="subcellular location">
    <subcellularLocation>
        <location evidence="1">Secreted</location>
    </subcellularLocation>
</comment>
<dbReference type="AlphaFoldDB" id="A0A4Q8B600"/>
<feature type="domain" description="SD-repeat containing protein B" evidence="6">
    <location>
        <begin position="178"/>
        <end position="270"/>
    </location>
</feature>
<keyword evidence="8" id="KW-1185">Reference proteome</keyword>
<evidence type="ECO:0000259" key="6">
    <source>
        <dbReference type="Pfam" id="PF17210"/>
    </source>
</evidence>
<protein>
    <submittedName>
        <fullName evidence="7">SdrD B-like protein</fullName>
    </submittedName>
</protein>
<gene>
    <name evidence="7" type="ORF">EV384_1434</name>
</gene>
<dbReference type="GO" id="GO:0005975">
    <property type="term" value="P:carbohydrate metabolic process"/>
    <property type="evidence" value="ECO:0007669"/>
    <property type="project" value="UniProtKB-ARBA"/>
</dbReference>
<feature type="chain" id="PRO_5020633592" evidence="4">
    <location>
        <begin position="38"/>
        <end position="300"/>
    </location>
</feature>
<dbReference type="InterPro" id="IPR033764">
    <property type="entry name" value="Sdr_B"/>
</dbReference>
<dbReference type="GO" id="GO:0005576">
    <property type="term" value="C:extracellular region"/>
    <property type="evidence" value="ECO:0007669"/>
    <property type="project" value="UniProtKB-SubCell"/>
</dbReference>
<keyword evidence="3 4" id="KW-0732">Signal</keyword>
<dbReference type="InterPro" id="IPR013783">
    <property type="entry name" value="Ig-like_fold"/>
</dbReference>
<accession>A0A4Q8B600</accession>
<feature type="signal peptide" evidence="4">
    <location>
        <begin position="1"/>
        <end position="37"/>
    </location>
</feature>
<dbReference type="Pfam" id="PF17210">
    <property type="entry name" value="SdrD_B"/>
    <property type="match status" value="1"/>
</dbReference>
<evidence type="ECO:0000256" key="2">
    <source>
        <dbReference type="ARBA" id="ARBA00022525"/>
    </source>
</evidence>
<reference evidence="7 8" key="1">
    <citation type="submission" date="2019-02" db="EMBL/GenBank/DDBJ databases">
        <title>Sequencing the genomes of 1000 actinobacteria strains.</title>
        <authorList>
            <person name="Klenk H.-P."/>
        </authorList>
    </citation>
    <scope>NUCLEOTIDE SEQUENCE [LARGE SCALE GENOMIC DNA]</scope>
    <source>
        <strain evidence="7 8">DSM 45612</strain>
    </source>
</reference>
<sequence length="300" mass="31192">MRSRSLSRSIRRTFFSASLATLALVGGAALAPADAVAAGRLQPDLVVDLMVTDVLNPAEGETFNAEIDIRNNGTGESSPISVTVSVPSGLETTTPYATDAGWACTVASTTSYTCSYPELTAGGRASRLHVPFVVAGATPGSTVPITTTIAPARRESNTDNNTGSVTVAISGTCVIRGTVWHDLDRDGQREEGEPAIADGPDGVLNVRLWARQGQAIGGGSTTVNPDGTWSITARTELLYEVRVEASSAYARTVADMGDDATDSDMVTSYQFEPTLLVASAEFSAVHGGEYVVDAGLVTQS</sequence>